<evidence type="ECO:0000313" key="1">
    <source>
        <dbReference type="EMBL" id="RPB27896.1"/>
    </source>
</evidence>
<keyword evidence="2" id="KW-1185">Reference proteome</keyword>
<protein>
    <submittedName>
        <fullName evidence="1">Uncharacterized protein</fullName>
    </submittedName>
</protein>
<accession>A0A3N4LYB4</accession>
<dbReference type="EMBL" id="ML121530">
    <property type="protein sequence ID" value="RPB27896.1"/>
    <property type="molecule type" value="Genomic_DNA"/>
</dbReference>
<dbReference type="AlphaFoldDB" id="A0A3N4LYB4"/>
<dbReference type="Proteomes" id="UP000267821">
    <property type="component" value="Unassembled WGS sequence"/>
</dbReference>
<dbReference type="InParanoid" id="A0A3N4LYB4"/>
<organism evidence="1 2">
    <name type="scientific">Terfezia boudieri ATCC MYA-4762</name>
    <dbReference type="NCBI Taxonomy" id="1051890"/>
    <lineage>
        <taxon>Eukaryota</taxon>
        <taxon>Fungi</taxon>
        <taxon>Dikarya</taxon>
        <taxon>Ascomycota</taxon>
        <taxon>Pezizomycotina</taxon>
        <taxon>Pezizomycetes</taxon>
        <taxon>Pezizales</taxon>
        <taxon>Pezizaceae</taxon>
        <taxon>Terfezia</taxon>
    </lineage>
</organism>
<proteinExistence type="predicted"/>
<sequence length="91" mass="10332">MILLAEIDSRLPNGLRMATILYPIRRQPSIRPVYLSLLVCTAFVHYLLIPRADVINHRIIGYILELARSEELDNIWDECAGIRPRVSGGSC</sequence>
<evidence type="ECO:0000313" key="2">
    <source>
        <dbReference type="Proteomes" id="UP000267821"/>
    </source>
</evidence>
<name>A0A3N4LYB4_9PEZI</name>
<reference evidence="1 2" key="1">
    <citation type="journal article" date="2018" name="Nat. Ecol. Evol.">
        <title>Pezizomycetes genomes reveal the molecular basis of ectomycorrhizal truffle lifestyle.</title>
        <authorList>
            <person name="Murat C."/>
            <person name="Payen T."/>
            <person name="Noel B."/>
            <person name="Kuo A."/>
            <person name="Morin E."/>
            <person name="Chen J."/>
            <person name="Kohler A."/>
            <person name="Krizsan K."/>
            <person name="Balestrini R."/>
            <person name="Da Silva C."/>
            <person name="Montanini B."/>
            <person name="Hainaut M."/>
            <person name="Levati E."/>
            <person name="Barry K.W."/>
            <person name="Belfiori B."/>
            <person name="Cichocki N."/>
            <person name="Clum A."/>
            <person name="Dockter R.B."/>
            <person name="Fauchery L."/>
            <person name="Guy J."/>
            <person name="Iotti M."/>
            <person name="Le Tacon F."/>
            <person name="Lindquist E.A."/>
            <person name="Lipzen A."/>
            <person name="Malagnac F."/>
            <person name="Mello A."/>
            <person name="Molinier V."/>
            <person name="Miyauchi S."/>
            <person name="Poulain J."/>
            <person name="Riccioni C."/>
            <person name="Rubini A."/>
            <person name="Sitrit Y."/>
            <person name="Splivallo R."/>
            <person name="Traeger S."/>
            <person name="Wang M."/>
            <person name="Zifcakova L."/>
            <person name="Wipf D."/>
            <person name="Zambonelli A."/>
            <person name="Paolocci F."/>
            <person name="Nowrousian M."/>
            <person name="Ottonello S."/>
            <person name="Baldrian P."/>
            <person name="Spatafora J.W."/>
            <person name="Henrissat B."/>
            <person name="Nagy L.G."/>
            <person name="Aury J.M."/>
            <person name="Wincker P."/>
            <person name="Grigoriev I.V."/>
            <person name="Bonfante P."/>
            <person name="Martin F.M."/>
        </authorList>
    </citation>
    <scope>NUCLEOTIDE SEQUENCE [LARGE SCALE GENOMIC DNA]</scope>
    <source>
        <strain evidence="1 2">ATCC MYA-4762</strain>
    </source>
</reference>
<gene>
    <name evidence="1" type="ORF">L211DRAFT_472616</name>
</gene>